<name>A0A1J4RPZ4_9BACT</name>
<organism evidence="2 3">
    <name type="scientific">Candidatus Beckwithbacteria bacterium CG1_02_47_37</name>
    <dbReference type="NCBI Taxonomy" id="1805034"/>
    <lineage>
        <taxon>Bacteria</taxon>
        <taxon>Candidatus Beckwithiibacteriota</taxon>
    </lineage>
</organism>
<dbReference type="AlphaFoldDB" id="A0A1J4RPZ4"/>
<protein>
    <recommendedName>
        <fullName evidence="4">Cell division protein FtsL</fullName>
    </recommendedName>
</protein>
<proteinExistence type="predicted"/>
<dbReference type="EMBL" id="MNUI01000086">
    <property type="protein sequence ID" value="OIN88045.1"/>
    <property type="molecule type" value="Genomic_DNA"/>
</dbReference>
<keyword evidence="1" id="KW-0175">Coiled coil</keyword>
<evidence type="ECO:0000313" key="2">
    <source>
        <dbReference type="EMBL" id="OIN88045.1"/>
    </source>
</evidence>
<reference evidence="2 3" key="1">
    <citation type="journal article" date="2016" name="Environ. Microbiol.">
        <title>Genomic resolution of a cold subsurface aquifer community provides metabolic insights for novel microbes adapted to high CO concentrations.</title>
        <authorList>
            <person name="Probst A.J."/>
            <person name="Castelle C.J."/>
            <person name="Singh A."/>
            <person name="Brown C.T."/>
            <person name="Anantharaman K."/>
            <person name="Sharon I."/>
            <person name="Hug L.A."/>
            <person name="Burstein D."/>
            <person name="Emerson J.B."/>
            <person name="Thomas B.C."/>
            <person name="Banfield J.F."/>
        </authorList>
    </citation>
    <scope>NUCLEOTIDE SEQUENCE [LARGE SCALE GENOMIC DNA]</scope>
    <source>
        <strain evidence="2">CG1_02_47_37</strain>
    </source>
</reference>
<dbReference type="Proteomes" id="UP000183144">
    <property type="component" value="Unassembled WGS sequence"/>
</dbReference>
<feature type="coiled-coil region" evidence="1">
    <location>
        <begin position="31"/>
        <end position="58"/>
    </location>
</feature>
<sequence length="121" mass="13568">MSIVGRRRLVYLVILGSLLMAANLIKDIVRLNRADERLADAQAKLRSAQEEQTGLKRQLEITGKDFWLEKQIRNVLKMAKPEEVIVVVPAEIAGAVPLGLNPASQPKEKSNFSLWLEVFGF</sequence>
<dbReference type="Pfam" id="PF04977">
    <property type="entry name" value="DivIC"/>
    <property type="match status" value="1"/>
</dbReference>
<dbReference type="STRING" id="1805034.AUJ59_04700"/>
<accession>A0A1J4RPZ4</accession>
<evidence type="ECO:0008006" key="4">
    <source>
        <dbReference type="Google" id="ProtNLM"/>
    </source>
</evidence>
<dbReference type="InterPro" id="IPR007060">
    <property type="entry name" value="FtsL/DivIC"/>
</dbReference>
<evidence type="ECO:0000256" key="1">
    <source>
        <dbReference type="SAM" id="Coils"/>
    </source>
</evidence>
<gene>
    <name evidence="2" type="ORF">AUJ59_04700</name>
</gene>
<evidence type="ECO:0000313" key="3">
    <source>
        <dbReference type="Proteomes" id="UP000183144"/>
    </source>
</evidence>
<comment type="caution">
    <text evidence="2">The sequence shown here is derived from an EMBL/GenBank/DDBJ whole genome shotgun (WGS) entry which is preliminary data.</text>
</comment>